<comment type="cofactor">
    <cofactor evidence="8">
        <name>Mn(2+)</name>
        <dbReference type="ChEBI" id="CHEBI:29035"/>
    </cofactor>
</comment>
<feature type="active site" evidence="6">
    <location>
        <position position="349"/>
    </location>
</feature>
<dbReference type="PANTHER" id="PTHR12450:SF22">
    <property type="entry name" value="EXTRACELLULAR SERINE_THREONINE PROTEIN CG31145"/>
    <property type="match status" value="1"/>
</dbReference>
<feature type="binding site" evidence="7">
    <location>
        <position position="369"/>
    </location>
    <ligand>
        <name>ATP</name>
        <dbReference type="ChEBI" id="CHEBI:30616"/>
    </ligand>
</feature>
<evidence type="ECO:0000256" key="7">
    <source>
        <dbReference type="PIRSR" id="PIRSR624869-2"/>
    </source>
</evidence>
<feature type="binding site" evidence="7">
    <location>
        <begin position="280"/>
        <end position="283"/>
    </location>
    <ligand>
        <name>ATP</name>
        <dbReference type="ChEBI" id="CHEBI:30616"/>
    </ligand>
</feature>
<keyword evidence="3" id="KW-0333">Golgi apparatus</keyword>
<feature type="binding site" evidence="8">
    <location>
        <position position="198"/>
    </location>
    <ligand>
        <name>Mn(2+)</name>
        <dbReference type="ChEBI" id="CHEBI:29035"/>
    </ligand>
</feature>
<keyword evidence="5" id="KW-0325">Glycoprotein</keyword>
<dbReference type="PANTHER" id="PTHR12450">
    <property type="entry name" value="DENTIN MATRIX PROTEIN 4 PROTEIN FAM20"/>
    <property type="match status" value="1"/>
</dbReference>
<dbReference type="EMBL" id="JAFNEN010000190">
    <property type="protein sequence ID" value="KAG8190246.1"/>
    <property type="molecule type" value="Genomic_DNA"/>
</dbReference>
<dbReference type="GO" id="GO:0005794">
    <property type="term" value="C:Golgi apparatus"/>
    <property type="evidence" value="ECO:0007669"/>
    <property type="project" value="UniProtKB-SubCell"/>
</dbReference>
<dbReference type="InterPro" id="IPR009581">
    <property type="entry name" value="FAM20_C"/>
</dbReference>
<sequence>MSNETAYDSDRAIEVQLSDKEFEDLQENNKMLPRRSKDSLFISSKPTSGESNLEKRYIDECIKPRANPNDKRKKFHTLVKLLKDKNVSKRLWGTIDRKTRITIQEVHEIELEYNVTHLEEFHLEISDVDMYSEENSVLDSLMGDLENMSIVHVEEKEGGTQLKLIITFEDGSQALMKPMRFDRHRETLPNHFYFVDYERHNSEIAAFHLDRILGFRRCPPVVGRKLNITTEIYAVAEDELIKTFFVSPAQNLCFHGHCSYYCDTGHAICGSPDTLEVSLAAFLPPDSLSGRKSWKNPWRRSYHKRRKARWETEDNYCETVREKSMYNNTKRLADLVDTTILDFLIGNMDRHHYETFKIFGNESFILHLDHGRGFGKANHDELSILAPLYQCCFIHITTFHRLLQLQLNPMKLSSLMRCSLYKDPLNPVLLDSHLEALDRRLEIVLNVLHDCIKKNSVDSVFFYDKGVDEEKNIEKL</sequence>
<keyword evidence="7" id="KW-0547">Nucleotide-binding</keyword>
<evidence type="ECO:0000256" key="6">
    <source>
        <dbReference type="PIRSR" id="PIRSR624869-1"/>
    </source>
</evidence>
<evidence type="ECO:0000256" key="5">
    <source>
        <dbReference type="ARBA" id="ARBA00023180"/>
    </source>
</evidence>
<feature type="binding site" evidence="7">
    <location>
        <position position="177"/>
    </location>
    <ligand>
        <name>ATP</name>
        <dbReference type="ChEBI" id="CHEBI:30616"/>
    </ligand>
</feature>
<evidence type="ECO:0000313" key="12">
    <source>
        <dbReference type="Proteomes" id="UP000827092"/>
    </source>
</evidence>
<keyword evidence="8" id="KW-0464">Manganese</keyword>
<keyword evidence="8" id="KW-0479">Metal-binding</keyword>
<proteinExistence type="inferred from homology"/>
<dbReference type="Pfam" id="PF06702">
    <property type="entry name" value="Fam20C"/>
    <property type="match status" value="1"/>
</dbReference>
<feature type="region of interest" description="Disordered" evidence="9">
    <location>
        <begin position="27"/>
        <end position="48"/>
    </location>
</feature>
<feature type="binding site" evidence="7">
    <location>
        <position position="354"/>
    </location>
    <ligand>
        <name>ATP</name>
        <dbReference type="ChEBI" id="CHEBI:30616"/>
    </ligand>
</feature>
<accession>A0AAV6V3M9</accession>
<keyword evidence="4" id="KW-1015">Disulfide bond</keyword>
<keyword evidence="12" id="KW-1185">Reference proteome</keyword>
<feature type="binding site" evidence="7">
    <location>
        <position position="198"/>
    </location>
    <ligand>
        <name>ATP</name>
        <dbReference type="ChEBI" id="CHEBI:30616"/>
    </ligand>
</feature>
<evidence type="ECO:0000256" key="9">
    <source>
        <dbReference type="SAM" id="MobiDB-lite"/>
    </source>
</evidence>
<evidence type="ECO:0000259" key="10">
    <source>
        <dbReference type="Pfam" id="PF06702"/>
    </source>
</evidence>
<evidence type="ECO:0000256" key="4">
    <source>
        <dbReference type="ARBA" id="ARBA00023157"/>
    </source>
</evidence>
<name>A0AAV6V3M9_9ARAC</name>
<organism evidence="11 12">
    <name type="scientific">Oedothorax gibbosus</name>
    <dbReference type="NCBI Taxonomy" id="931172"/>
    <lineage>
        <taxon>Eukaryota</taxon>
        <taxon>Metazoa</taxon>
        <taxon>Ecdysozoa</taxon>
        <taxon>Arthropoda</taxon>
        <taxon>Chelicerata</taxon>
        <taxon>Arachnida</taxon>
        <taxon>Araneae</taxon>
        <taxon>Araneomorphae</taxon>
        <taxon>Entelegynae</taxon>
        <taxon>Araneoidea</taxon>
        <taxon>Linyphiidae</taxon>
        <taxon>Erigoninae</taxon>
        <taxon>Oedothorax</taxon>
    </lineage>
</organism>
<dbReference type="GO" id="GO:0046872">
    <property type="term" value="F:metal ion binding"/>
    <property type="evidence" value="ECO:0007669"/>
    <property type="project" value="UniProtKB-KW"/>
</dbReference>
<dbReference type="CDD" id="cd10314">
    <property type="entry name" value="FAM20_C"/>
    <property type="match status" value="1"/>
</dbReference>
<dbReference type="Proteomes" id="UP000827092">
    <property type="component" value="Unassembled WGS sequence"/>
</dbReference>
<protein>
    <recommendedName>
        <fullName evidence="10">FAM20 C-terminal domain-containing protein</fullName>
    </recommendedName>
</protein>
<dbReference type="GO" id="GO:0005524">
    <property type="term" value="F:ATP binding"/>
    <property type="evidence" value="ECO:0007669"/>
    <property type="project" value="UniProtKB-KW"/>
</dbReference>
<feature type="binding site" evidence="8">
    <location>
        <position position="369"/>
    </location>
    <ligand>
        <name>Mn(2+)</name>
        <dbReference type="ChEBI" id="CHEBI:29035"/>
    </ligand>
</feature>
<dbReference type="InterPro" id="IPR024869">
    <property type="entry name" value="FAM20"/>
</dbReference>
<comment type="caution">
    <text evidence="11">The sequence shown here is derived from an EMBL/GenBank/DDBJ whole genome shotgun (WGS) entry which is preliminary data.</text>
</comment>
<evidence type="ECO:0000256" key="3">
    <source>
        <dbReference type="ARBA" id="ARBA00023034"/>
    </source>
</evidence>
<evidence type="ECO:0000256" key="8">
    <source>
        <dbReference type="PIRSR" id="PIRSR624869-3"/>
    </source>
</evidence>
<dbReference type="GO" id="GO:0004674">
    <property type="term" value="F:protein serine/threonine kinase activity"/>
    <property type="evidence" value="ECO:0007669"/>
    <property type="project" value="TreeGrafter"/>
</dbReference>
<reference evidence="11 12" key="1">
    <citation type="journal article" date="2022" name="Nat. Ecol. Evol.">
        <title>A masculinizing supergene underlies an exaggerated male reproductive morph in a spider.</title>
        <authorList>
            <person name="Hendrickx F."/>
            <person name="De Corte Z."/>
            <person name="Sonet G."/>
            <person name="Van Belleghem S.M."/>
            <person name="Kostlbacher S."/>
            <person name="Vangestel C."/>
        </authorList>
    </citation>
    <scope>NUCLEOTIDE SEQUENCE [LARGE SCALE GENOMIC DNA]</scope>
    <source>
        <strain evidence="11">W744_W776</strain>
    </source>
</reference>
<evidence type="ECO:0000256" key="2">
    <source>
        <dbReference type="ARBA" id="ARBA00006557"/>
    </source>
</evidence>
<evidence type="ECO:0000313" key="11">
    <source>
        <dbReference type="EMBL" id="KAG8190246.1"/>
    </source>
</evidence>
<feature type="domain" description="FAM20 C-terminal" evidence="10">
    <location>
        <begin position="244"/>
        <end position="460"/>
    </location>
</feature>
<gene>
    <name evidence="11" type="ORF">JTE90_001330</name>
</gene>
<comment type="similarity">
    <text evidence="2">Belongs to the FAM20 family.</text>
</comment>
<feature type="binding site" evidence="7">
    <location>
        <position position="161"/>
    </location>
    <ligand>
        <name>ATP</name>
        <dbReference type="ChEBI" id="CHEBI:30616"/>
    </ligand>
</feature>
<evidence type="ECO:0000256" key="1">
    <source>
        <dbReference type="ARBA" id="ARBA00004555"/>
    </source>
</evidence>
<keyword evidence="7" id="KW-0067">ATP-binding</keyword>
<dbReference type="AlphaFoldDB" id="A0AAV6V3M9"/>
<comment type="subcellular location">
    <subcellularLocation>
        <location evidence="1">Golgi apparatus</location>
    </subcellularLocation>
</comment>